<comment type="similarity">
    <text evidence="2 7">Belongs to the ExbD/TolR family.</text>
</comment>
<evidence type="ECO:0000256" key="5">
    <source>
        <dbReference type="ARBA" id="ARBA00022989"/>
    </source>
</evidence>
<accession>A0A1H2QJC0</accession>
<dbReference type="Pfam" id="PF02472">
    <property type="entry name" value="ExbD"/>
    <property type="match status" value="1"/>
</dbReference>
<evidence type="ECO:0000256" key="3">
    <source>
        <dbReference type="ARBA" id="ARBA00022475"/>
    </source>
</evidence>
<reference evidence="9 10" key="1">
    <citation type="submission" date="2016-10" db="EMBL/GenBank/DDBJ databases">
        <authorList>
            <person name="de Groot N.N."/>
        </authorList>
    </citation>
    <scope>NUCLEOTIDE SEQUENCE [LARGE SCALE GENOMIC DNA]</scope>
    <source>
        <strain evidence="9 10">CGMCC 1.7059</strain>
    </source>
</reference>
<proteinExistence type="inferred from homology"/>
<evidence type="ECO:0000313" key="9">
    <source>
        <dbReference type="EMBL" id="SDW06978.1"/>
    </source>
</evidence>
<dbReference type="Proteomes" id="UP000199675">
    <property type="component" value="Unassembled WGS sequence"/>
</dbReference>
<keyword evidence="4 7" id="KW-0812">Transmembrane</keyword>
<dbReference type="RefSeq" id="WP_091811118.1">
    <property type="nucleotide sequence ID" value="NZ_FNNE01000001.1"/>
</dbReference>
<protein>
    <submittedName>
        <fullName evidence="9">Biopolymer transport protein ExbD</fullName>
    </submittedName>
</protein>
<evidence type="ECO:0000256" key="4">
    <source>
        <dbReference type="ARBA" id="ARBA00022692"/>
    </source>
</evidence>
<dbReference type="GO" id="GO:0005886">
    <property type="term" value="C:plasma membrane"/>
    <property type="evidence" value="ECO:0007669"/>
    <property type="project" value="UniProtKB-SubCell"/>
</dbReference>
<dbReference type="GO" id="GO:0022857">
    <property type="term" value="F:transmembrane transporter activity"/>
    <property type="evidence" value="ECO:0007669"/>
    <property type="project" value="InterPro"/>
</dbReference>
<keyword evidence="5 8" id="KW-1133">Transmembrane helix</keyword>
<keyword evidence="10" id="KW-1185">Reference proteome</keyword>
<keyword evidence="7" id="KW-0813">Transport</keyword>
<evidence type="ECO:0000256" key="6">
    <source>
        <dbReference type="ARBA" id="ARBA00023136"/>
    </source>
</evidence>
<comment type="subcellular location">
    <subcellularLocation>
        <location evidence="1">Cell membrane</location>
        <topology evidence="1">Single-pass membrane protein</topology>
    </subcellularLocation>
    <subcellularLocation>
        <location evidence="7">Cell membrane</location>
        <topology evidence="7">Single-pass type II membrane protein</topology>
    </subcellularLocation>
</comment>
<keyword evidence="7" id="KW-0653">Protein transport</keyword>
<feature type="transmembrane region" description="Helical" evidence="8">
    <location>
        <begin position="25"/>
        <end position="43"/>
    </location>
</feature>
<organism evidence="9 10">
    <name type="scientific">Marinobacter mobilis</name>
    <dbReference type="NCBI Taxonomy" id="488533"/>
    <lineage>
        <taxon>Bacteria</taxon>
        <taxon>Pseudomonadati</taxon>
        <taxon>Pseudomonadota</taxon>
        <taxon>Gammaproteobacteria</taxon>
        <taxon>Pseudomonadales</taxon>
        <taxon>Marinobacteraceae</taxon>
        <taxon>Marinobacter</taxon>
    </lineage>
</organism>
<evidence type="ECO:0000256" key="2">
    <source>
        <dbReference type="ARBA" id="ARBA00005811"/>
    </source>
</evidence>
<dbReference type="OrthoDB" id="5294637at2"/>
<evidence type="ECO:0000313" key="10">
    <source>
        <dbReference type="Proteomes" id="UP000199675"/>
    </source>
</evidence>
<dbReference type="EMBL" id="FNNE01000001">
    <property type="protein sequence ID" value="SDW06978.1"/>
    <property type="molecule type" value="Genomic_DNA"/>
</dbReference>
<evidence type="ECO:0000256" key="8">
    <source>
        <dbReference type="SAM" id="Phobius"/>
    </source>
</evidence>
<evidence type="ECO:0000256" key="7">
    <source>
        <dbReference type="RuleBase" id="RU003879"/>
    </source>
</evidence>
<keyword evidence="3" id="KW-1003">Cell membrane</keyword>
<name>A0A1H2QJC0_9GAMM</name>
<evidence type="ECO:0000256" key="1">
    <source>
        <dbReference type="ARBA" id="ARBA00004162"/>
    </source>
</evidence>
<dbReference type="InterPro" id="IPR003400">
    <property type="entry name" value="ExbD"/>
</dbReference>
<dbReference type="AlphaFoldDB" id="A0A1H2QJC0"/>
<keyword evidence="6 8" id="KW-0472">Membrane</keyword>
<dbReference type="GO" id="GO:0015031">
    <property type="term" value="P:protein transport"/>
    <property type="evidence" value="ECO:0007669"/>
    <property type="project" value="UniProtKB-KW"/>
</dbReference>
<dbReference type="STRING" id="488533.SAMN04487960_101240"/>
<sequence length="169" mass="18545">MSLKPMSFTLQSSNQHRHLMKPAKLNLVSLMDIFTILVFFLLLNSGSNQILKVNDVTLPDSTAQEQPKETITVLITDEHILVDGRPVADMVDVVNGNGLIDGLTEELTFLASKRTELTEEEKAIGRAATILGDQTIPYEILKRVMLTCAKSDYRDISLAVSRISSSGGA</sequence>
<gene>
    <name evidence="9" type="ORF">SAMN04487960_101240</name>
</gene>